<dbReference type="GO" id="GO:0015344">
    <property type="term" value="F:siderophore uptake transmembrane transporter activity"/>
    <property type="evidence" value="ECO:0007669"/>
    <property type="project" value="TreeGrafter"/>
</dbReference>
<dbReference type="PROSITE" id="PS52016">
    <property type="entry name" value="TONB_DEPENDENT_REC_3"/>
    <property type="match status" value="1"/>
</dbReference>
<name>A0A1H3FW60_9PROT</name>
<proteinExistence type="inferred from homology"/>
<evidence type="ECO:0000256" key="9">
    <source>
        <dbReference type="ARBA" id="ARBA00023237"/>
    </source>
</evidence>
<feature type="compositionally biased region" description="Basic and acidic residues" evidence="12">
    <location>
        <begin position="265"/>
        <end position="299"/>
    </location>
</feature>
<dbReference type="Gene3D" id="2.170.130.10">
    <property type="entry name" value="TonB-dependent receptor, plug domain"/>
    <property type="match status" value="1"/>
</dbReference>
<feature type="domain" description="TonB-dependent receptor plug" evidence="14">
    <location>
        <begin position="49"/>
        <end position="150"/>
    </location>
</feature>
<comment type="subcellular location">
    <subcellularLocation>
        <location evidence="1 10">Cell outer membrane</location>
        <topology evidence="1 10">Multi-pass membrane protein</topology>
    </subcellularLocation>
</comment>
<dbReference type="PANTHER" id="PTHR30069:SF40">
    <property type="entry name" value="TONB-DEPENDENT RECEPTOR NMB0964-RELATED"/>
    <property type="match status" value="1"/>
</dbReference>
<dbReference type="OrthoDB" id="9795928at2"/>
<dbReference type="InterPro" id="IPR037066">
    <property type="entry name" value="Plug_dom_sf"/>
</dbReference>
<evidence type="ECO:0000256" key="4">
    <source>
        <dbReference type="ARBA" id="ARBA00022452"/>
    </source>
</evidence>
<feature type="domain" description="TonB-dependent receptor-like beta-barrel" evidence="13">
    <location>
        <begin position="275"/>
        <end position="667"/>
    </location>
</feature>
<evidence type="ECO:0000313" key="15">
    <source>
        <dbReference type="EMBL" id="SDX95206.1"/>
    </source>
</evidence>
<evidence type="ECO:0000256" key="3">
    <source>
        <dbReference type="ARBA" id="ARBA00022448"/>
    </source>
</evidence>
<dbReference type="InterPro" id="IPR039426">
    <property type="entry name" value="TonB-dep_rcpt-like"/>
</dbReference>
<evidence type="ECO:0000256" key="7">
    <source>
        <dbReference type="ARBA" id="ARBA00023136"/>
    </source>
</evidence>
<evidence type="ECO:0000256" key="11">
    <source>
        <dbReference type="RuleBase" id="RU003357"/>
    </source>
</evidence>
<dbReference type="RefSeq" id="WP_090412747.1">
    <property type="nucleotide sequence ID" value="NZ_FNOY01000013.1"/>
</dbReference>
<dbReference type="InterPro" id="IPR036942">
    <property type="entry name" value="Beta-barrel_TonB_sf"/>
</dbReference>
<evidence type="ECO:0000256" key="1">
    <source>
        <dbReference type="ARBA" id="ARBA00004571"/>
    </source>
</evidence>
<evidence type="ECO:0000256" key="6">
    <source>
        <dbReference type="ARBA" id="ARBA00023077"/>
    </source>
</evidence>
<keyword evidence="8" id="KW-0675">Receptor</keyword>
<accession>A0A1H3FW60</accession>
<dbReference type="SUPFAM" id="SSF56935">
    <property type="entry name" value="Porins"/>
    <property type="match status" value="1"/>
</dbReference>
<evidence type="ECO:0000313" key="16">
    <source>
        <dbReference type="Proteomes" id="UP000198640"/>
    </source>
</evidence>
<dbReference type="STRING" id="44576.SAMN05421881_101337"/>
<keyword evidence="5 10" id="KW-0812">Transmembrane</keyword>
<evidence type="ECO:0000256" key="2">
    <source>
        <dbReference type="ARBA" id="ARBA00009810"/>
    </source>
</evidence>
<dbReference type="InterPro" id="IPR012910">
    <property type="entry name" value="Plug_dom"/>
</dbReference>
<reference evidence="15 16" key="1">
    <citation type="submission" date="2016-10" db="EMBL/GenBank/DDBJ databases">
        <authorList>
            <person name="de Groot N.N."/>
        </authorList>
    </citation>
    <scope>NUCLEOTIDE SEQUENCE [LARGE SCALE GENOMIC DNA]</scope>
    <source>
        <strain evidence="15 16">Nm1</strain>
    </source>
</reference>
<evidence type="ECO:0000259" key="14">
    <source>
        <dbReference type="Pfam" id="PF07715"/>
    </source>
</evidence>
<dbReference type="AlphaFoldDB" id="A0A1H3FW60"/>
<dbReference type="GO" id="GO:0009279">
    <property type="term" value="C:cell outer membrane"/>
    <property type="evidence" value="ECO:0007669"/>
    <property type="project" value="UniProtKB-SubCell"/>
</dbReference>
<dbReference type="InterPro" id="IPR000531">
    <property type="entry name" value="Beta-barrel_TonB"/>
</dbReference>
<keyword evidence="7 10" id="KW-0472">Membrane</keyword>
<keyword evidence="4 10" id="KW-1134">Transmembrane beta strand</keyword>
<sequence length="698" mass="76900">MKDLKTLAGSVILVGVLAGAHAQEVPLVPTLEPMIIRADPLERAEASMVRPVSVLKREHILTRDLRNIGETVSQELGVSASDFGPGAGRPVIRGLGGPRVRVLENGIGAMDVSTISPDHAVALEPLFAEQIEILRGPSTLLYGSGASGGIVNVVNHRILDAVPEDINGDLYGHYNSVADDFTGAFRLNAGAGNFAFHLDGMKRHTQDYSIPGYADAVPEHGARRGVLKNSDIRAENFSGGVSYVGEQGFLGVAVSRFRNHYGVPGHDHPHAEGEDGHDDHDGHDHHEHEDHENHNDVRVKQRQTRFDIKGAVYDPLPGLKMVKTRWGYNDHTHKELEGHEVGTLLNNREWEGRVEMLHQPLAGWDGVLGLQYQDRNLSTAGEEAFVPGSRSDALSVFMLEKQALGRWHFELGGRYEHQQAIRKADDFKVSHNAVSISGGANWAFLDGYALGTSITHAQRAPALEELFSNGPHFATGSFEVGNTSLRKEKSNNFDVYVRRRDGYLDWTLNLFANLIDDFIYLQAVDRAGDGLADRVDREGRLDGDGLLLLNYHQTNARLLGVEFETIAHLLNDNRGKLDVRLWTDYVRGRLSGGESVPRMTPLRFGGVLNYGRGPWRGIVDVMRVHKQTHAAALETATAGYTMLNIQLGYTLEGQAANYSIFVRGANLLNEEARRHTSFLKDRAPLPGRSAMVGMHVNF</sequence>
<evidence type="ECO:0000259" key="13">
    <source>
        <dbReference type="Pfam" id="PF00593"/>
    </source>
</evidence>
<evidence type="ECO:0000256" key="8">
    <source>
        <dbReference type="ARBA" id="ARBA00023170"/>
    </source>
</evidence>
<feature type="region of interest" description="Disordered" evidence="12">
    <location>
        <begin position="261"/>
        <end position="299"/>
    </location>
</feature>
<dbReference type="Pfam" id="PF00593">
    <property type="entry name" value="TonB_dep_Rec_b-barrel"/>
    <property type="match status" value="1"/>
</dbReference>
<organism evidence="15 16">
    <name type="scientific">Nitrosomonas halophila</name>
    <dbReference type="NCBI Taxonomy" id="44576"/>
    <lineage>
        <taxon>Bacteria</taxon>
        <taxon>Pseudomonadati</taxon>
        <taxon>Pseudomonadota</taxon>
        <taxon>Betaproteobacteria</taxon>
        <taxon>Nitrosomonadales</taxon>
        <taxon>Nitrosomonadaceae</taxon>
        <taxon>Nitrosomonas</taxon>
    </lineage>
</organism>
<keyword evidence="16" id="KW-1185">Reference proteome</keyword>
<keyword evidence="9 10" id="KW-0998">Cell outer membrane</keyword>
<dbReference type="GO" id="GO:0044718">
    <property type="term" value="P:siderophore transmembrane transport"/>
    <property type="evidence" value="ECO:0007669"/>
    <property type="project" value="TreeGrafter"/>
</dbReference>
<keyword evidence="6 11" id="KW-0798">TonB box</keyword>
<evidence type="ECO:0000256" key="5">
    <source>
        <dbReference type="ARBA" id="ARBA00022692"/>
    </source>
</evidence>
<evidence type="ECO:0000256" key="12">
    <source>
        <dbReference type="SAM" id="MobiDB-lite"/>
    </source>
</evidence>
<comment type="similarity">
    <text evidence="2 10 11">Belongs to the TonB-dependent receptor family.</text>
</comment>
<dbReference type="PANTHER" id="PTHR30069">
    <property type="entry name" value="TONB-DEPENDENT OUTER MEMBRANE RECEPTOR"/>
    <property type="match status" value="1"/>
</dbReference>
<keyword evidence="3 10" id="KW-0813">Transport</keyword>
<dbReference type="Proteomes" id="UP000198640">
    <property type="component" value="Unassembled WGS sequence"/>
</dbReference>
<protein>
    <submittedName>
        <fullName evidence="15">Iron complex outermembrane recepter protein</fullName>
    </submittedName>
</protein>
<evidence type="ECO:0000256" key="10">
    <source>
        <dbReference type="PROSITE-ProRule" id="PRU01360"/>
    </source>
</evidence>
<dbReference type="EMBL" id="FNOY01000013">
    <property type="protein sequence ID" value="SDX95206.1"/>
    <property type="molecule type" value="Genomic_DNA"/>
</dbReference>
<gene>
    <name evidence="15" type="ORF">SAMN05421881_101337</name>
</gene>
<dbReference type="Gene3D" id="2.40.170.20">
    <property type="entry name" value="TonB-dependent receptor, beta-barrel domain"/>
    <property type="match status" value="1"/>
</dbReference>
<dbReference type="Pfam" id="PF07715">
    <property type="entry name" value="Plug"/>
    <property type="match status" value="1"/>
</dbReference>